<gene>
    <name evidence="2" type="ORF">G7B40_008275</name>
</gene>
<evidence type="ECO:0000313" key="2">
    <source>
        <dbReference type="EMBL" id="MDR9894568.1"/>
    </source>
</evidence>
<sequence>MSSTFITLIQFKPLFSDIGVIHRVTKITIRFGFAKFVSLLVLLVVLLGISCLLADTFQNQAIAAEHAQFPTGDFRLRSYLRVTHPNFESNPERMRLFSMSEQNCEPVVAGKIYRYIAGIDQCVTPMTDQDIATNLNDPFATEILRKGSFPNSVDSISTTIGGSGLNLQQANYLVGEGSQIPTRIASREEPRNLRYVLTWGKSTTSAQILLSAAPGGNSSFLQVISWNPQANKFNFYEFREQEGQTRGDSTKVWSWAGDSAMAKTDQTMGHGCFDCHHNGVLIMKELAFPWNNWNSQLATISPLVVPLAVAEEKFFKNLNGAEDFEKTVRGGFQTYYRNWLKDRFKTQGGITQISDVNQMLRHIITNTTINLASTQIQSNGVNTSPPNSDISGIPLDFFLWDSALKTGLNLNYNVPSITFKRPDYDNYLKTHNFKLVQSDFIKPDGSPLYEQNGSTYFSFFVPVPAAEDLFMLTQMRSNKILTDKFIASVLMVDFKNPVFSNKRSSLQKYADQILTGTITSGVSSIPNDFATKVRTAAANQPTCNSTNFDECSAEQQFLKTWDLPDDQWKTVVQQQIQSYLDEFKPIATIDQLDQLMRSSVKRQMQFQSWPNISNLDEFSLLLPQSDIAN</sequence>
<evidence type="ECO:0000256" key="1">
    <source>
        <dbReference type="SAM" id="Phobius"/>
    </source>
</evidence>
<dbReference type="AlphaFoldDB" id="A0AAP5I7C5"/>
<accession>A0AAP5I7C5</accession>
<dbReference type="EMBL" id="JAALHA020000002">
    <property type="protein sequence ID" value="MDR9894568.1"/>
    <property type="molecule type" value="Genomic_DNA"/>
</dbReference>
<evidence type="ECO:0000313" key="3">
    <source>
        <dbReference type="Proteomes" id="UP000667802"/>
    </source>
</evidence>
<keyword evidence="1" id="KW-1133">Transmembrane helix</keyword>
<keyword evidence="3" id="KW-1185">Reference proteome</keyword>
<comment type="caution">
    <text evidence="2">The sequence shown here is derived from an EMBL/GenBank/DDBJ whole genome shotgun (WGS) entry which is preliminary data.</text>
</comment>
<protein>
    <submittedName>
        <fullName evidence="2">Uncharacterized protein</fullName>
    </submittedName>
</protein>
<keyword evidence="1" id="KW-0472">Membrane</keyword>
<reference evidence="3" key="1">
    <citation type="journal article" date="2021" name="Science">
        <title>Hunting the eagle killer: A cyanobacterial neurotoxin causes vacuolar myelinopathy.</title>
        <authorList>
            <person name="Breinlinger S."/>
            <person name="Phillips T.J."/>
            <person name="Haram B.N."/>
            <person name="Mares J."/>
            <person name="Martinez Yerena J.A."/>
            <person name="Hrouzek P."/>
            <person name="Sobotka R."/>
            <person name="Henderson W.M."/>
            <person name="Schmieder P."/>
            <person name="Williams S.M."/>
            <person name="Lauderdale J.D."/>
            <person name="Wilde H.D."/>
            <person name="Gerrin W."/>
            <person name="Kust A."/>
            <person name="Washington J.W."/>
            <person name="Wagner C."/>
            <person name="Geier B."/>
            <person name="Liebeke M."/>
            <person name="Enke H."/>
            <person name="Niedermeyer T.H.J."/>
            <person name="Wilde S.B."/>
        </authorList>
    </citation>
    <scope>NUCLEOTIDE SEQUENCE [LARGE SCALE GENOMIC DNA]</scope>
    <source>
        <strain evidence="3">Thurmond2011</strain>
    </source>
</reference>
<proteinExistence type="predicted"/>
<dbReference type="Proteomes" id="UP000667802">
    <property type="component" value="Unassembled WGS sequence"/>
</dbReference>
<name>A0AAP5I7C5_9CYAN</name>
<organism evidence="2 3">
    <name type="scientific">Aetokthonos hydrillicola Thurmond2011</name>
    <dbReference type="NCBI Taxonomy" id="2712845"/>
    <lineage>
        <taxon>Bacteria</taxon>
        <taxon>Bacillati</taxon>
        <taxon>Cyanobacteriota</taxon>
        <taxon>Cyanophyceae</taxon>
        <taxon>Nostocales</taxon>
        <taxon>Hapalosiphonaceae</taxon>
        <taxon>Aetokthonos</taxon>
    </lineage>
</organism>
<feature type="transmembrane region" description="Helical" evidence="1">
    <location>
        <begin position="36"/>
        <end position="57"/>
    </location>
</feature>
<keyword evidence="1" id="KW-0812">Transmembrane</keyword>